<sequence length="539" mass="60234">MRLKISSATAMCSMPRCMPSSTTCEGRDRRRKKGRRLGRRGLPRPLGAWLCGQGDVPAAFTRVSGDETRNDKNTNLVREKRFLQDRRHALRRTPQQGMPSLVQEPPSNEQEVCPMDVDFDTKNLTLRDYTTWKERADAARIAFVPFGGGPYYGYEVGVIDAMDELGIVPDALLPGCVGNFVGLFYLMALVEGGAPTAYIDQFSKVGLMREKDYRKAPIPPLFPMRVAAWMRGFASYYMSPQAYQDLFAPELFPDVVKSGMDYLLNPTERNLGIFTRNFSVWHPLIRFGLGGYYFAPIGPFGELYDPQNPEGWIAPAIQWGNVYNDKAPIYIMSLLEVGKPTVVQATNCINHPAFAPLDGRRLASGSNLPWLIAETNINGTWYRESAVRDVATLTPAALDSLPSLDVMICVQIMDSNDTGTLTLNNGNHNNYALQVTEMIATIGDDDIEQAKTHLVQQGRDVEWIVIEAQSDAEPFWTVENMERCRREGYEIAMAQFLASPKLRGRLKPRSRRNAPVSVPQPRHVSVLHQAHLDAGRGGA</sequence>
<evidence type="ECO:0000256" key="1">
    <source>
        <dbReference type="SAM" id="MobiDB-lite"/>
    </source>
</evidence>
<dbReference type="STRING" id="1150469.RSPPHO_02986"/>
<dbReference type="HOGENOM" id="CLU_505152_0_0_5"/>
<evidence type="ECO:0000313" key="2">
    <source>
        <dbReference type="EMBL" id="CCG09612.1"/>
    </source>
</evidence>
<dbReference type="eggNOG" id="COG1752">
    <property type="taxonomic scope" value="Bacteria"/>
</dbReference>
<accession>H6SQ93</accession>
<reference evidence="2 3" key="1">
    <citation type="submission" date="2012-02" db="EMBL/GenBank/DDBJ databases">
        <title>Shotgun genome sequence of Phaeospirillum photometricum DSM 122.</title>
        <authorList>
            <person name="Duquesne K."/>
            <person name="Sturgis J."/>
        </authorList>
    </citation>
    <scope>NUCLEOTIDE SEQUENCE [LARGE SCALE GENOMIC DNA]</scope>
    <source>
        <strain evidence="3">DSM122</strain>
    </source>
</reference>
<organism evidence="2 3">
    <name type="scientific">Pararhodospirillum photometricum DSM 122</name>
    <dbReference type="NCBI Taxonomy" id="1150469"/>
    <lineage>
        <taxon>Bacteria</taxon>
        <taxon>Pseudomonadati</taxon>
        <taxon>Pseudomonadota</taxon>
        <taxon>Alphaproteobacteria</taxon>
        <taxon>Rhodospirillales</taxon>
        <taxon>Rhodospirillaceae</taxon>
        <taxon>Pararhodospirillum</taxon>
    </lineage>
</organism>
<protein>
    <recommendedName>
        <fullName evidence="4">PNPLA domain-containing protein</fullName>
    </recommendedName>
</protein>
<dbReference type="PATRIC" id="fig|1150469.3.peg.3368"/>
<dbReference type="KEGG" id="rpm:RSPPHO_02986"/>
<feature type="compositionally biased region" description="Basic residues" evidence="1">
    <location>
        <begin position="29"/>
        <end position="41"/>
    </location>
</feature>
<dbReference type="Proteomes" id="UP000033220">
    <property type="component" value="Chromosome DSM 122"/>
</dbReference>
<feature type="region of interest" description="Disordered" evidence="1">
    <location>
        <begin position="18"/>
        <end position="41"/>
    </location>
</feature>
<keyword evidence="3" id="KW-1185">Reference proteome</keyword>
<gene>
    <name evidence="2" type="ORF">RSPPHO_02986</name>
</gene>
<dbReference type="AlphaFoldDB" id="H6SQ93"/>
<evidence type="ECO:0000313" key="3">
    <source>
        <dbReference type="Proteomes" id="UP000033220"/>
    </source>
</evidence>
<dbReference type="EMBL" id="HE663493">
    <property type="protein sequence ID" value="CCG09612.1"/>
    <property type="molecule type" value="Genomic_DNA"/>
</dbReference>
<proteinExistence type="predicted"/>
<name>H6SQ93_PARPM</name>
<evidence type="ECO:0008006" key="4">
    <source>
        <dbReference type="Google" id="ProtNLM"/>
    </source>
</evidence>